<name>A0A935C9C4_9BACT</name>
<evidence type="ECO:0008006" key="4">
    <source>
        <dbReference type="Google" id="ProtNLM"/>
    </source>
</evidence>
<sequence>MKNLFYYLQILAVGALIASCTVNGNEGPPGPRGPQGPAGQDGQDGLNGEEAFVFEFEEVTFVSPDYEVFLEFPEDFQMLDSDKVLVYFLWEYIEEDDLDIWRALPQVIFTEFGTLQYNYDFSKYDVRLFMEGNFNLNVLGAGATDNWIVRAVVVPGQYGAGRSTPPVDYENYHEVIEYYGLEKSKKVSVQNRPK</sequence>
<feature type="chain" id="PRO_5037550570" description="Collagen-like protein" evidence="1">
    <location>
        <begin position="25"/>
        <end position="194"/>
    </location>
</feature>
<evidence type="ECO:0000313" key="2">
    <source>
        <dbReference type="EMBL" id="MBK6265914.1"/>
    </source>
</evidence>
<protein>
    <recommendedName>
        <fullName evidence="4">Collagen-like protein</fullName>
    </recommendedName>
</protein>
<accession>A0A935C9C4</accession>
<evidence type="ECO:0000313" key="3">
    <source>
        <dbReference type="Proteomes" id="UP000611723"/>
    </source>
</evidence>
<dbReference type="RefSeq" id="WP_201431588.1">
    <property type="nucleotide sequence ID" value="NZ_JAEQBW010000005.1"/>
</dbReference>
<dbReference type="Gene3D" id="1.20.5.320">
    <property type="entry name" value="6-Phosphogluconate Dehydrogenase, domain 3"/>
    <property type="match status" value="1"/>
</dbReference>
<gene>
    <name evidence="2" type="ORF">JKA74_12800</name>
</gene>
<dbReference type="AlphaFoldDB" id="A0A935C9C4"/>
<evidence type="ECO:0000256" key="1">
    <source>
        <dbReference type="SAM" id="SignalP"/>
    </source>
</evidence>
<dbReference type="EMBL" id="JAEQBW010000005">
    <property type="protein sequence ID" value="MBK6265914.1"/>
    <property type="molecule type" value="Genomic_DNA"/>
</dbReference>
<keyword evidence="3" id="KW-1185">Reference proteome</keyword>
<keyword evidence="1" id="KW-0732">Signal</keyword>
<organism evidence="2 3">
    <name type="scientific">Marivirga aurantiaca</name>
    <dbReference type="NCBI Taxonomy" id="2802615"/>
    <lineage>
        <taxon>Bacteria</taxon>
        <taxon>Pseudomonadati</taxon>
        <taxon>Bacteroidota</taxon>
        <taxon>Cytophagia</taxon>
        <taxon>Cytophagales</taxon>
        <taxon>Marivirgaceae</taxon>
        <taxon>Marivirga</taxon>
    </lineage>
</organism>
<reference evidence="2" key="1">
    <citation type="submission" date="2021-01" db="EMBL/GenBank/DDBJ databases">
        <title>Marivirga aurantiaca sp. nov., isolated from intertidal surface sediments.</title>
        <authorList>
            <person name="Zhang M."/>
        </authorList>
    </citation>
    <scope>NUCLEOTIDE SEQUENCE</scope>
    <source>
        <strain evidence="2">S37H4</strain>
    </source>
</reference>
<proteinExistence type="predicted"/>
<comment type="caution">
    <text evidence="2">The sequence shown here is derived from an EMBL/GenBank/DDBJ whole genome shotgun (WGS) entry which is preliminary data.</text>
</comment>
<dbReference type="Proteomes" id="UP000611723">
    <property type="component" value="Unassembled WGS sequence"/>
</dbReference>
<feature type="signal peptide" evidence="1">
    <location>
        <begin position="1"/>
        <end position="24"/>
    </location>
</feature>
<dbReference type="PROSITE" id="PS51257">
    <property type="entry name" value="PROKAR_LIPOPROTEIN"/>
    <property type="match status" value="1"/>
</dbReference>